<reference evidence="2 3" key="1">
    <citation type="submission" date="2019-11" db="EMBL/GenBank/DDBJ databases">
        <authorList>
            <person name="Li J."/>
        </authorList>
    </citation>
    <scope>NUCLEOTIDE SEQUENCE [LARGE SCALE GENOMIC DNA]</scope>
    <source>
        <strain evidence="2 3">MF47</strain>
    </source>
</reference>
<feature type="transmembrane region" description="Helical" evidence="1">
    <location>
        <begin position="61"/>
        <end position="80"/>
    </location>
</feature>
<evidence type="ECO:0000313" key="2">
    <source>
        <dbReference type="EMBL" id="QGG39964.1"/>
    </source>
</evidence>
<keyword evidence="1" id="KW-0812">Transmembrane</keyword>
<dbReference type="RefSeq" id="WP_153651238.1">
    <property type="nucleotide sequence ID" value="NZ_CP045737.1"/>
</dbReference>
<name>A0A5Q2MA31_9ACTN</name>
<proteinExistence type="predicted"/>
<keyword evidence="3" id="KW-1185">Reference proteome</keyword>
<feature type="transmembrane region" description="Helical" evidence="1">
    <location>
        <begin position="21"/>
        <end position="41"/>
    </location>
</feature>
<dbReference type="AlphaFoldDB" id="A0A5Q2MA31"/>
<dbReference type="EMBL" id="CP045737">
    <property type="protein sequence ID" value="QGG39964.1"/>
    <property type="molecule type" value="Genomic_DNA"/>
</dbReference>
<sequence length="105" mass="11050">MNGRVMTPTSPSANDRDTNPIIVGSVLFGVLLLVIGALIILQAHSVDDGEVVDRAKERIGLALMAGSALCWTVWVVLVGIRHEADRVLDALGAARPAHGEDPTDA</sequence>
<dbReference type="KEGG" id="aef:GEV26_00430"/>
<accession>A0A5Q2MA31</accession>
<dbReference type="Proteomes" id="UP000392064">
    <property type="component" value="Chromosome"/>
</dbReference>
<keyword evidence="1" id="KW-0472">Membrane</keyword>
<protein>
    <submittedName>
        <fullName evidence="2">Uncharacterized protein</fullName>
    </submittedName>
</protein>
<organism evidence="2 3">
    <name type="scientific">Aeromicrobium yanjiei</name>
    <dbReference type="NCBI Taxonomy" id="2662028"/>
    <lineage>
        <taxon>Bacteria</taxon>
        <taxon>Bacillati</taxon>
        <taxon>Actinomycetota</taxon>
        <taxon>Actinomycetes</taxon>
        <taxon>Propionibacteriales</taxon>
        <taxon>Nocardioidaceae</taxon>
        <taxon>Aeromicrobium</taxon>
    </lineage>
</organism>
<evidence type="ECO:0000313" key="3">
    <source>
        <dbReference type="Proteomes" id="UP000392064"/>
    </source>
</evidence>
<keyword evidence="1" id="KW-1133">Transmembrane helix</keyword>
<evidence type="ECO:0000256" key="1">
    <source>
        <dbReference type="SAM" id="Phobius"/>
    </source>
</evidence>
<gene>
    <name evidence="2" type="ORF">GEV26_00430</name>
</gene>